<feature type="compositionally biased region" description="Low complexity" evidence="2">
    <location>
        <begin position="70"/>
        <end position="82"/>
    </location>
</feature>
<evidence type="ECO:0000256" key="2">
    <source>
        <dbReference type="SAM" id="MobiDB-lite"/>
    </source>
</evidence>
<dbReference type="EMBL" id="LYCR01000002">
    <property type="protein sequence ID" value="OGM50684.1"/>
    <property type="molecule type" value="Genomic_DNA"/>
</dbReference>
<evidence type="ECO:0000313" key="3">
    <source>
        <dbReference type="EMBL" id="OGM50684.1"/>
    </source>
</evidence>
<sequence length="352" mass="40331">MPSMARFGRAKKTPKAVANNANSDMLVSSTSDPPRRSPRVSLPHVETQLNMHQYSGLFDLDSPERLKAVESSAESINSHSSNTRTNGSTLTNSDSMTTEWSSAVGHAATGKSGRVIHNLQEDIARLTRECSVYRSRAEETQRMNDAFKTQVQNMTERLRNLEQAHETNLHSISRKDKKIEELRAEVQSEKDRRLRAETETKKFHQLMDESRDDFNRKCAELQEIANHARTQYDVLAKAGQRERADQQRRVKAIRDEIDALKTRQEEKSLHLERLDTVMAQKNREIEIGRENFDKLFEVYESYKKAHDEEVHTLVERGRQGDANLSAALASLKETEDRMKWAIQVKNEVKGAN</sequence>
<evidence type="ECO:0000256" key="1">
    <source>
        <dbReference type="SAM" id="Coils"/>
    </source>
</evidence>
<reference evidence="3 4" key="1">
    <citation type="journal article" date="2016" name="Genome Biol. Evol.">
        <title>Draft genome sequence of an aflatoxigenic Aspergillus species, A. bombycis.</title>
        <authorList>
            <person name="Moore G.G."/>
            <person name="Mack B.M."/>
            <person name="Beltz S.B."/>
            <person name="Gilbert M.K."/>
        </authorList>
    </citation>
    <scope>NUCLEOTIDE SEQUENCE [LARGE SCALE GENOMIC DNA]</scope>
    <source>
        <strain evidence="4">NRRL 26010</strain>
    </source>
</reference>
<protein>
    <submittedName>
        <fullName evidence="3">Uncharacterized protein</fullName>
    </submittedName>
</protein>
<dbReference type="RefSeq" id="XP_022394401.1">
    <property type="nucleotide sequence ID" value="XM_022527582.1"/>
</dbReference>
<feature type="region of interest" description="Disordered" evidence="2">
    <location>
        <begin position="69"/>
        <end position="96"/>
    </location>
</feature>
<dbReference type="STRING" id="109264.A0A1F8AG15"/>
<organism evidence="3 4">
    <name type="scientific">Aspergillus bombycis</name>
    <dbReference type="NCBI Taxonomy" id="109264"/>
    <lineage>
        <taxon>Eukaryota</taxon>
        <taxon>Fungi</taxon>
        <taxon>Dikarya</taxon>
        <taxon>Ascomycota</taxon>
        <taxon>Pezizomycotina</taxon>
        <taxon>Eurotiomycetes</taxon>
        <taxon>Eurotiomycetidae</taxon>
        <taxon>Eurotiales</taxon>
        <taxon>Aspergillaceae</taxon>
        <taxon>Aspergillus</taxon>
    </lineage>
</organism>
<feature type="compositionally biased region" description="Polar residues" evidence="2">
    <location>
        <begin position="83"/>
        <end position="96"/>
    </location>
</feature>
<accession>A0A1F8AG15</accession>
<feature type="region of interest" description="Disordered" evidence="2">
    <location>
        <begin position="1"/>
        <end position="41"/>
    </location>
</feature>
<proteinExistence type="predicted"/>
<evidence type="ECO:0000313" key="4">
    <source>
        <dbReference type="Proteomes" id="UP000179179"/>
    </source>
</evidence>
<comment type="caution">
    <text evidence="3">The sequence shown here is derived from an EMBL/GenBank/DDBJ whole genome shotgun (WGS) entry which is preliminary data.</text>
</comment>
<dbReference type="OrthoDB" id="3918393at2759"/>
<dbReference type="AlphaFoldDB" id="A0A1F8AG15"/>
<keyword evidence="1" id="KW-0175">Coiled coil</keyword>
<name>A0A1F8AG15_9EURO</name>
<feature type="coiled-coil region" evidence="1">
    <location>
        <begin position="116"/>
        <end position="263"/>
    </location>
</feature>
<gene>
    <name evidence="3" type="ORF">ABOM_000452</name>
</gene>
<dbReference type="Proteomes" id="UP000179179">
    <property type="component" value="Unassembled WGS sequence"/>
</dbReference>
<keyword evidence="4" id="KW-1185">Reference proteome</keyword>
<dbReference type="GeneID" id="34443842"/>